<comment type="similarity">
    <text evidence="1">Belongs to the pseudouridine synthase RluA family.</text>
</comment>
<organism evidence="3 4">
    <name type="scientific">Chytriomyces confervae</name>
    <dbReference type="NCBI Taxonomy" id="246404"/>
    <lineage>
        <taxon>Eukaryota</taxon>
        <taxon>Fungi</taxon>
        <taxon>Fungi incertae sedis</taxon>
        <taxon>Chytridiomycota</taxon>
        <taxon>Chytridiomycota incertae sedis</taxon>
        <taxon>Chytridiomycetes</taxon>
        <taxon>Chytridiales</taxon>
        <taxon>Chytriomycetaceae</taxon>
        <taxon>Chytriomyces</taxon>
    </lineage>
</organism>
<reference evidence="3 4" key="1">
    <citation type="journal article" date="2019" name="Sci. Rep.">
        <title>Comparative genomics of chytrid fungi reveal insights into the obligate biotrophic and pathogenic lifestyle of Synchytrium endobioticum.</title>
        <authorList>
            <person name="van de Vossenberg B.T.L.H."/>
            <person name="Warris S."/>
            <person name="Nguyen H.D.T."/>
            <person name="van Gent-Pelzer M.P.E."/>
            <person name="Joly D.L."/>
            <person name="van de Geest H.C."/>
            <person name="Bonants P.J.M."/>
            <person name="Smith D.S."/>
            <person name="Levesque C.A."/>
            <person name="van der Lee T.A.J."/>
        </authorList>
    </citation>
    <scope>NUCLEOTIDE SEQUENCE [LARGE SCALE GENOMIC DNA]</scope>
    <source>
        <strain evidence="3 4">CBS 675.73</strain>
    </source>
</reference>
<dbReference type="InterPro" id="IPR006145">
    <property type="entry name" value="PsdUridine_synth_RsuA/RluA"/>
</dbReference>
<feature type="domain" description="Pseudouridine synthase RsuA/RluA-like" evidence="2">
    <location>
        <begin position="132"/>
        <end position="304"/>
    </location>
</feature>
<dbReference type="InterPro" id="IPR050188">
    <property type="entry name" value="RluA_PseudoU_synthase"/>
</dbReference>
<dbReference type="PANTHER" id="PTHR21600">
    <property type="entry name" value="MITOCHONDRIAL RNA PSEUDOURIDINE SYNTHASE"/>
    <property type="match status" value="1"/>
</dbReference>
<evidence type="ECO:0000256" key="1">
    <source>
        <dbReference type="ARBA" id="ARBA00010876"/>
    </source>
</evidence>
<keyword evidence="4" id="KW-1185">Reference proteome</keyword>
<dbReference type="Proteomes" id="UP000320333">
    <property type="component" value="Unassembled WGS sequence"/>
</dbReference>
<evidence type="ECO:0000259" key="2">
    <source>
        <dbReference type="Pfam" id="PF00849"/>
    </source>
</evidence>
<dbReference type="InterPro" id="IPR020103">
    <property type="entry name" value="PsdUridine_synth_cat_dom_sf"/>
</dbReference>
<gene>
    <name evidence="3" type="ORF">CcCBS67573_g04267</name>
</gene>
<dbReference type="SUPFAM" id="SSF55120">
    <property type="entry name" value="Pseudouridine synthase"/>
    <property type="match status" value="1"/>
</dbReference>
<dbReference type="OrthoDB" id="428658at2759"/>
<dbReference type="CDD" id="cd02869">
    <property type="entry name" value="PseudoU_synth_RluA_like"/>
    <property type="match status" value="1"/>
</dbReference>
<dbReference type="GO" id="GO:0003723">
    <property type="term" value="F:RNA binding"/>
    <property type="evidence" value="ECO:0007669"/>
    <property type="project" value="InterPro"/>
</dbReference>
<dbReference type="PROSITE" id="PS01129">
    <property type="entry name" value="PSI_RLU"/>
    <property type="match status" value="1"/>
</dbReference>
<evidence type="ECO:0000313" key="4">
    <source>
        <dbReference type="Proteomes" id="UP000320333"/>
    </source>
</evidence>
<comment type="caution">
    <text evidence="3">The sequence shown here is derived from an EMBL/GenBank/DDBJ whole genome shotgun (WGS) entry which is preliminary data.</text>
</comment>
<proteinExistence type="inferred from homology"/>
<dbReference type="InterPro" id="IPR006224">
    <property type="entry name" value="PsdUridine_synth_RluA-like_CS"/>
</dbReference>
<sequence length="377" mass="41530">MNRIIIRTFATRPKPAARPAPIPTPSTIIRKVSVEDELHNSTVEDFVAKTFSLRKSFARLKVLNKEVSVSGSAHANHISRGALKPNSLLNAGDVVEVILPAGKKALDPVVKKQMKKDLTLDILNGILYKDQHIIVVNKPGGLAVQGGSKVQFNLADANIVSPGLKFNNADPPKLVHRLDKDTTGCLILARTKESAARVSELFSREDNSSSGRILKRYQALLLGTPAERSGTVTTGIVQYGEAPAEKLTKYFIETDESDESSDNEMAIKKAVTSYRVLHSQKHVSLVEFTPMTGRKHQLRLHSAQVLKAPVVGDYKYGEGVPKHLRSAFGSIKTVPIHLHLREICIKDWYGPGKDFRVEAPLPSHMTRTLKAFNLESE</sequence>
<dbReference type="GO" id="GO:0009982">
    <property type="term" value="F:pseudouridine synthase activity"/>
    <property type="evidence" value="ECO:0007669"/>
    <property type="project" value="InterPro"/>
</dbReference>
<protein>
    <recommendedName>
        <fullName evidence="2">Pseudouridine synthase RsuA/RluA-like domain-containing protein</fullName>
    </recommendedName>
</protein>
<dbReference type="GO" id="GO:0000455">
    <property type="term" value="P:enzyme-directed rRNA pseudouridine synthesis"/>
    <property type="evidence" value="ECO:0007669"/>
    <property type="project" value="TreeGrafter"/>
</dbReference>
<dbReference type="AlphaFoldDB" id="A0A507FDY7"/>
<accession>A0A507FDY7</accession>
<dbReference type="Gene3D" id="3.30.2350.10">
    <property type="entry name" value="Pseudouridine synthase"/>
    <property type="match status" value="1"/>
</dbReference>
<dbReference type="Pfam" id="PF00849">
    <property type="entry name" value="PseudoU_synth_2"/>
    <property type="match status" value="1"/>
</dbReference>
<name>A0A507FDY7_9FUNG</name>
<dbReference type="PANTHER" id="PTHR21600:SF87">
    <property type="entry name" value="RNA PSEUDOURIDYLATE SYNTHASE DOMAIN-CONTAINING PROTEIN 1"/>
    <property type="match status" value="1"/>
</dbReference>
<evidence type="ECO:0000313" key="3">
    <source>
        <dbReference type="EMBL" id="TPX74463.1"/>
    </source>
</evidence>
<dbReference type="EMBL" id="QEAP01000124">
    <property type="protein sequence ID" value="TPX74463.1"/>
    <property type="molecule type" value="Genomic_DNA"/>
</dbReference>
<dbReference type="STRING" id="246404.A0A507FDY7"/>